<gene>
    <name evidence="8" type="primary">vapC</name>
    <name evidence="10" type="ORF">GJ668_15245</name>
</gene>
<evidence type="ECO:0000313" key="10">
    <source>
        <dbReference type="EMBL" id="MTW22430.1"/>
    </source>
</evidence>
<keyword evidence="6 8" id="KW-0460">Magnesium</keyword>
<dbReference type="InterPro" id="IPR002716">
    <property type="entry name" value="PIN_dom"/>
</dbReference>
<evidence type="ECO:0000256" key="7">
    <source>
        <dbReference type="ARBA" id="ARBA00038093"/>
    </source>
</evidence>
<evidence type="ECO:0000259" key="9">
    <source>
        <dbReference type="Pfam" id="PF01850"/>
    </source>
</evidence>
<dbReference type="InterPro" id="IPR022907">
    <property type="entry name" value="VapC_family"/>
</dbReference>
<dbReference type="PANTHER" id="PTHR33653">
    <property type="entry name" value="RIBONUCLEASE VAPC2"/>
    <property type="match status" value="1"/>
</dbReference>
<keyword evidence="5 8" id="KW-0378">Hydrolase</keyword>
<feature type="domain" description="PIN" evidence="9">
    <location>
        <begin position="6"/>
        <end position="123"/>
    </location>
</feature>
<evidence type="ECO:0000256" key="5">
    <source>
        <dbReference type="ARBA" id="ARBA00022801"/>
    </source>
</evidence>
<dbReference type="GO" id="GO:0016787">
    <property type="term" value="F:hydrolase activity"/>
    <property type="evidence" value="ECO:0007669"/>
    <property type="project" value="UniProtKB-KW"/>
</dbReference>
<sequence length="142" mass="16351">MARIRYLLDTNILSEPLVARPNARVLEQIEKHSHALAIAVVTWQELLYGLFLLPPGKRRKHIEDYLFHRVRPTLPIIALDERAAHWQAEQRARLRQSGRTASYPDSEIAAIAAVNDCILVTRNLSDFEAFQGLRLENWFEPA</sequence>
<proteinExistence type="inferred from homology"/>
<feature type="binding site" evidence="8">
    <location>
        <position position="9"/>
    </location>
    <ligand>
        <name>Mg(2+)</name>
        <dbReference type="ChEBI" id="CHEBI:18420"/>
    </ligand>
</feature>
<dbReference type="HAMAP" id="MF_00265">
    <property type="entry name" value="VapC_Nob1"/>
    <property type="match status" value="1"/>
</dbReference>
<dbReference type="EMBL" id="WNKT01000040">
    <property type="protein sequence ID" value="MTW22430.1"/>
    <property type="molecule type" value="Genomic_DNA"/>
</dbReference>
<dbReference type="Pfam" id="PF01850">
    <property type="entry name" value="PIN"/>
    <property type="match status" value="1"/>
</dbReference>
<feature type="binding site" evidence="8">
    <location>
        <position position="105"/>
    </location>
    <ligand>
        <name>Mg(2+)</name>
        <dbReference type="ChEBI" id="CHEBI:18420"/>
    </ligand>
</feature>
<keyword evidence="4 8" id="KW-0479">Metal-binding</keyword>
<dbReference type="Gene3D" id="3.40.50.1010">
    <property type="entry name" value="5'-nuclease"/>
    <property type="match status" value="1"/>
</dbReference>
<dbReference type="GO" id="GO:0000287">
    <property type="term" value="F:magnesium ion binding"/>
    <property type="evidence" value="ECO:0007669"/>
    <property type="project" value="UniProtKB-UniRule"/>
</dbReference>
<dbReference type="PANTHER" id="PTHR33653:SF1">
    <property type="entry name" value="RIBONUCLEASE VAPC2"/>
    <property type="match status" value="1"/>
</dbReference>
<dbReference type="OrthoDB" id="9804823at2"/>
<reference evidence="10 11" key="1">
    <citation type="submission" date="2019-11" db="EMBL/GenBank/DDBJ databases">
        <title>Whole-genome sequence of the anaerobic purple sulfur bacterium Allochromatium palmeri DSM 15591.</title>
        <authorList>
            <person name="Kyndt J.A."/>
            <person name="Meyer T.E."/>
        </authorList>
    </citation>
    <scope>NUCLEOTIDE SEQUENCE [LARGE SCALE GENOMIC DNA]</scope>
    <source>
        <strain evidence="10 11">DSM 15591</strain>
    </source>
</reference>
<dbReference type="GO" id="GO:0004540">
    <property type="term" value="F:RNA nuclease activity"/>
    <property type="evidence" value="ECO:0007669"/>
    <property type="project" value="InterPro"/>
</dbReference>
<keyword evidence="8" id="KW-0800">Toxin</keyword>
<evidence type="ECO:0000256" key="1">
    <source>
        <dbReference type="ARBA" id="ARBA00001946"/>
    </source>
</evidence>
<dbReference type="Proteomes" id="UP000434044">
    <property type="component" value="Unassembled WGS sequence"/>
</dbReference>
<keyword evidence="3 8" id="KW-0540">Nuclease</keyword>
<evidence type="ECO:0000256" key="6">
    <source>
        <dbReference type="ARBA" id="ARBA00022842"/>
    </source>
</evidence>
<keyword evidence="11" id="KW-1185">Reference proteome</keyword>
<dbReference type="AlphaFoldDB" id="A0A6N8EFV6"/>
<evidence type="ECO:0000256" key="4">
    <source>
        <dbReference type="ARBA" id="ARBA00022723"/>
    </source>
</evidence>
<dbReference type="InterPro" id="IPR029060">
    <property type="entry name" value="PIN-like_dom_sf"/>
</dbReference>
<comment type="caution">
    <text evidence="10">The sequence shown here is derived from an EMBL/GenBank/DDBJ whole genome shotgun (WGS) entry which is preliminary data.</text>
</comment>
<comment type="function">
    <text evidence="8">Toxic component of a toxin-antitoxin (TA) system. An RNase.</text>
</comment>
<comment type="similarity">
    <text evidence="7 8">Belongs to the PINc/VapC protein family.</text>
</comment>
<evidence type="ECO:0000256" key="2">
    <source>
        <dbReference type="ARBA" id="ARBA00022649"/>
    </source>
</evidence>
<dbReference type="EC" id="3.1.-.-" evidence="8"/>
<evidence type="ECO:0000313" key="11">
    <source>
        <dbReference type="Proteomes" id="UP000434044"/>
    </source>
</evidence>
<protein>
    <recommendedName>
        <fullName evidence="8">Ribonuclease VapC</fullName>
        <shortName evidence="8">RNase VapC</shortName>
        <ecNumber evidence="8">3.1.-.-</ecNumber>
    </recommendedName>
    <alternativeName>
        <fullName evidence="8">Toxin VapC</fullName>
    </alternativeName>
</protein>
<dbReference type="CDD" id="cd18747">
    <property type="entry name" value="PIN_VapC4-5_FitB-like"/>
    <property type="match status" value="1"/>
</dbReference>
<dbReference type="SUPFAM" id="SSF88723">
    <property type="entry name" value="PIN domain-like"/>
    <property type="match status" value="1"/>
</dbReference>
<dbReference type="InterPro" id="IPR050556">
    <property type="entry name" value="Type_II_TA_system_RNase"/>
</dbReference>
<accession>A0A6N8EFV6</accession>
<evidence type="ECO:0000256" key="3">
    <source>
        <dbReference type="ARBA" id="ARBA00022722"/>
    </source>
</evidence>
<name>A0A6N8EFV6_9GAMM</name>
<dbReference type="GO" id="GO:0090729">
    <property type="term" value="F:toxin activity"/>
    <property type="evidence" value="ECO:0007669"/>
    <property type="project" value="UniProtKB-KW"/>
</dbReference>
<keyword evidence="2 8" id="KW-1277">Toxin-antitoxin system</keyword>
<dbReference type="RefSeq" id="WP_155450993.1">
    <property type="nucleotide sequence ID" value="NZ_WNKT01000040.1"/>
</dbReference>
<evidence type="ECO:0000256" key="8">
    <source>
        <dbReference type="HAMAP-Rule" id="MF_00265"/>
    </source>
</evidence>
<organism evidence="10 11">
    <name type="scientific">Allochromatium palmeri</name>
    <dbReference type="NCBI Taxonomy" id="231048"/>
    <lineage>
        <taxon>Bacteria</taxon>
        <taxon>Pseudomonadati</taxon>
        <taxon>Pseudomonadota</taxon>
        <taxon>Gammaproteobacteria</taxon>
        <taxon>Chromatiales</taxon>
        <taxon>Chromatiaceae</taxon>
        <taxon>Allochromatium</taxon>
    </lineage>
</organism>
<comment type="cofactor">
    <cofactor evidence="1 8">
        <name>Mg(2+)</name>
        <dbReference type="ChEBI" id="CHEBI:18420"/>
    </cofactor>
</comment>